<dbReference type="PANTHER" id="PTHR43308">
    <property type="entry name" value="OUTER MEMBRANE PROTEIN ALPHA-RELATED"/>
    <property type="match status" value="1"/>
</dbReference>
<dbReference type="SMART" id="SM00635">
    <property type="entry name" value="BID_2"/>
    <property type="match status" value="4"/>
</dbReference>
<accession>A0A1V4HHL5</accession>
<keyword evidence="4" id="KW-1185">Reference proteome</keyword>
<evidence type="ECO:0000259" key="2">
    <source>
        <dbReference type="PROSITE" id="PS51272"/>
    </source>
</evidence>
<dbReference type="Gene3D" id="2.60.40.1080">
    <property type="match status" value="4"/>
</dbReference>
<dbReference type="EMBL" id="MBTG01000018">
    <property type="protein sequence ID" value="OPH56017.1"/>
    <property type="molecule type" value="Genomic_DNA"/>
</dbReference>
<reference evidence="4" key="1">
    <citation type="submission" date="2016-07" db="EMBL/GenBank/DDBJ databases">
        <authorList>
            <person name="Florea S."/>
            <person name="Webb J.S."/>
            <person name="Jaromczyk J."/>
            <person name="Schardl C.L."/>
        </authorList>
    </citation>
    <scope>NUCLEOTIDE SEQUENCE [LARGE SCALE GENOMIC DNA]</scope>
    <source>
        <strain evidence="4">CY1</strain>
    </source>
</reference>
<dbReference type="SUPFAM" id="SSF49373">
    <property type="entry name" value="Invasin/intimin cell-adhesion fragments"/>
    <property type="match status" value="4"/>
</dbReference>
<dbReference type="InterPro" id="IPR008964">
    <property type="entry name" value="Invasin/intimin_cell_adhesion"/>
</dbReference>
<keyword evidence="1" id="KW-0732">Signal</keyword>
<name>A0A1V4HHL5_9BACL</name>
<dbReference type="STRING" id="1469647.BC351_29445"/>
<dbReference type="OrthoDB" id="900053at2"/>
<dbReference type="AlphaFoldDB" id="A0A1V4HHL5"/>
<dbReference type="Proteomes" id="UP000190626">
    <property type="component" value="Unassembled WGS sequence"/>
</dbReference>
<dbReference type="SUPFAM" id="SSF63829">
    <property type="entry name" value="Calcium-dependent phosphotriesterase"/>
    <property type="match status" value="1"/>
</dbReference>
<dbReference type="RefSeq" id="WP_079414521.1">
    <property type="nucleotide sequence ID" value="NZ_MBTG01000018.1"/>
</dbReference>
<protein>
    <recommendedName>
        <fullName evidence="2">SLH domain-containing protein</fullName>
    </recommendedName>
</protein>
<dbReference type="Pfam" id="PF00395">
    <property type="entry name" value="SLH"/>
    <property type="match status" value="3"/>
</dbReference>
<feature type="signal peptide" evidence="1">
    <location>
        <begin position="1"/>
        <end position="22"/>
    </location>
</feature>
<gene>
    <name evidence="3" type="ORF">BC351_29445</name>
</gene>
<evidence type="ECO:0000313" key="3">
    <source>
        <dbReference type="EMBL" id="OPH56017.1"/>
    </source>
</evidence>
<sequence>MLKMKSVSIFLLSIFLVFSTFAWSSSKNIAYASSSWKLVGNAGFSKKNIYTASLAIAPDGTPYVAYPESYTDKVTVMKFNKTLSSWELAGNAGLTGKTMHISLAIAPDGTPYVAYQDNQNGGKAMVMKLNGEQWEPVGAAGGISTGVASDLSLAIALDGTPYVAYLDGSGNYYVVTVKKFDGSNWKVFEKTGFNEGEYSFISLAIAPDGTPYVAYHDLGKDELESVMKFNGISWEYVGFTGFTGTSASLTSVKIARDGTPYFAFRDGGAGKAIVMKFTSAWEVVGNADFSASQVASLSLALAPGGTPYVSYIDMENGQKATVMKFNGANWETVGTEGFSEASADPLSLAIDANGIPYVAYSDEAKEYKATVMAFLPPTATAVTNVTLDKETMTLTAGGATGSLTATVYPSNATNQKVTWSSSNESVATVDATGVVTPKAAGTATITVTTEDGGKTATSEVTVQAEVIAVTSVVLDPSTLSLAAGGSAATVTATVYPSNATNKKITWSSSNESVATVDATGVVTPKAAGTATITVTTEDGGKTATSEVTVQAEVIAVTSVVLDPSTLSLAAGGSAATVTATVYPSNATNKKVTWSSSNESVATVDATGVVTPKAAGTATITVTTEDGGKTATSEVTVQAEVIAVTSVVLDPSTLSLAAGGSAATVTATVYPSNATNKKVTWSSSNESVATVDATGVVTPKAAGTATITVITEDGGKTATSLVTVKSASPSEIGEDRGGGGGSSTPAAAAANVVEIYVNGKVEHAGIATTTIVNDRSITTVAIDAKKLDDRLAAEGQHAVITIPVKTSSAVLIGELTGQMVKSMEQKQALVVIQTEQASYTLPAQQINIDAISGQLGKSMNLQDIKIRIEISKSTAETTQLLENSAAQGQFTIIAPTYNFTVTGVYGDKTIEVSKFNAYVERTIAIPAGVDPNRITTGVVVDKDGTVRHVPTVVSKIDGTYYAKMNSLTNSTYSVIWHPLAFTDVENHWAKNAVNDMGSRMVINGTGNGLFAPDQAITRAEFAAIMVRGLGIKKGDGTARFKDVKSSDWYSSVVQTAYAYNLISGFEDGTFRPNDSITREQAMAIIARAMRLTGLKDKFPSADTEKLLMSFADAKLVSDWAKSGIADCLQAGVVSGRNSGRLAPNDNISRAEVATIIQRFLQKSKLI</sequence>
<feature type="domain" description="SLH" evidence="2">
    <location>
        <begin position="1035"/>
        <end position="1098"/>
    </location>
</feature>
<dbReference type="InterPro" id="IPR001119">
    <property type="entry name" value="SLH_dom"/>
</dbReference>
<dbReference type="Pfam" id="PF02368">
    <property type="entry name" value="Big_2"/>
    <property type="match status" value="4"/>
</dbReference>
<feature type="chain" id="PRO_5039295081" description="SLH domain-containing protein" evidence="1">
    <location>
        <begin position="23"/>
        <end position="1165"/>
    </location>
</feature>
<evidence type="ECO:0000313" key="4">
    <source>
        <dbReference type="Proteomes" id="UP000190626"/>
    </source>
</evidence>
<evidence type="ECO:0000256" key="1">
    <source>
        <dbReference type="SAM" id="SignalP"/>
    </source>
</evidence>
<feature type="domain" description="SLH" evidence="2">
    <location>
        <begin position="1106"/>
        <end position="1165"/>
    </location>
</feature>
<comment type="caution">
    <text evidence="3">The sequence shown here is derived from an EMBL/GenBank/DDBJ whole genome shotgun (WGS) entry which is preliminary data.</text>
</comment>
<feature type="domain" description="SLH" evidence="2">
    <location>
        <begin position="975"/>
        <end position="1034"/>
    </location>
</feature>
<organism evidence="3 4">
    <name type="scientific">Paenibacillus ferrarius</name>
    <dbReference type="NCBI Taxonomy" id="1469647"/>
    <lineage>
        <taxon>Bacteria</taxon>
        <taxon>Bacillati</taxon>
        <taxon>Bacillota</taxon>
        <taxon>Bacilli</taxon>
        <taxon>Bacillales</taxon>
        <taxon>Paenibacillaceae</taxon>
        <taxon>Paenibacillus</taxon>
    </lineage>
</organism>
<dbReference type="PROSITE" id="PS51272">
    <property type="entry name" value="SLH"/>
    <property type="match status" value="3"/>
</dbReference>
<dbReference type="InterPro" id="IPR051465">
    <property type="entry name" value="Cell_Envelope_Struct_Comp"/>
</dbReference>
<dbReference type="PANTHER" id="PTHR43308:SF5">
    <property type="entry name" value="S-LAYER PROTEIN _ PEPTIDOGLYCAN ENDO-BETA-N-ACETYLGLUCOSAMINIDASE"/>
    <property type="match status" value="1"/>
</dbReference>
<dbReference type="InterPro" id="IPR003343">
    <property type="entry name" value="Big_2"/>
</dbReference>
<proteinExistence type="predicted"/>